<gene>
    <name evidence="1" type="ORF">A3F84_26585</name>
</gene>
<comment type="caution">
    <text evidence="1">The sequence shown here is derived from an EMBL/GenBank/DDBJ whole genome shotgun (WGS) entry which is preliminary data.</text>
</comment>
<organism evidence="1 2">
    <name type="scientific">Handelsmanbacteria sp. (strain RIFCSPLOWO2_12_FULL_64_10)</name>
    <dbReference type="NCBI Taxonomy" id="1817868"/>
    <lineage>
        <taxon>Bacteria</taxon>
        <taxon>Candidatus Handelsmaniibacteriota</taxon>
    </lineage>
</organism>
<evidence type="ECO:0000313" key="1">
    <source>
        <dbReference type="EMBL" id="OGG51421.1"/>
    </source>
</evidence>
<dbReference type="EMBL" id="MFKF01000184">
    <property type="protein sequence ID" value="OGG51421.1"/>
    <property type="molecule type" value="Genomic_DNA"/>
</dbReference>
<protein>
    <submittedName>
        <fullName evidence="1">Uncharacterized protein</fullName>
    </submittedName>
</protein>
<name>A0A1F6CQW1_HANXR</name>
<dbReference type="Proteomes" id="UP000178606">
    <property type="component" value="Unassembled WGS sequence"/>
</dbReference>
<evidence type="ECO:0000313" key="2">
    <source>
        <dbReference type="Proteomes" id="UP000178606"/>
    </source>
</evidence>
<accession>A0A1F6CQW1</accession>
<proteinExistence type="predicted"/>
<sequence>MDQDLIEKIVQEVIRRLKAEMGVEAAAKPPRKVIVEADVLEAVRRGEKVIRAAPKVIITPLARDAMREKGVRVEVVKASQNDE</sequence>
<dbReference type="AlphaFoldDB" id="A0A1F6CQW1"/>
<reference evidence="1 2" key="1">
    <citation type="journal article" date="2016" name="Nat. Commun.">
        <title>Thousands of microbial genomes shed light on interconnected biogeochemical processes in an aquifer system.</title>
        <authorList>
            <person name="Anantharaman K."/>
            <person name="Brown C.T."/>
            <person name="Hug L.A."/>
            <person name="Sharon I."/>
            <person name="Castelle C.J."/>
            <person name="Probst A.J."/>
            <person name="Thomas B.C."/>
            <person name="Singh A."/>
            <person name="Wilkins M.J."/>
            <person name="Karaoz U."/>
            <person name="Brodie E.L."/>
            <person name="Williams K.H."/>
            <person name="Hubbard S.S."/>
            <person name="Banfield J.F."/>
        </authorList>
    </citation>
    <scope>NUCLEOTIDE SEQUENCE [LARGE SCALE GENOMIC DNA]</scope>
    <source>
        <strain evidence="2">RIFCSPLOWO2_12_FULL_64_10</strain>
    </source>
</reference>